<dbReference type="Proteomes" id="UP000270296">
    <property type="component" value="Unassembled WGS sequence"/>
</dbReference>
<keyword evidence="5 6" id="KW-0472">Membrane</keyword>
<comment type="subcellular location">
    <subcellularLocation>
        <location evidence="1">Membrane</location>
        <topology evidence="1">Multi-pass membrane protein</topology>
    </subcellularLocation>
</comment>
<dbReference type="OrthoDB" id="4540492at2759"/>
<feature type="transmembrane region" description="Helical" evidence="6">
    <location>
        <begin position="117"/>
        <end position="140"/>
    </location>
</feature>
<protein>
    <submittedName>
        <fullName evidence="10">MFS domain-containing protein</fullName>
    </submittedName>
</protein>
<keyword evidence="3 6" id="KW-0812">Transmembrane</keyword>
<evidence type="ECO:0000256" key="6">
    <source>
        <dbReference type="SAM" id="Phobius"/>
    </source>
</evidence>
<dbReference type="PANTHER" id="PTHR23503:SF8">
    <property type="entry name" value="FACILITATED GLUCOSE TRANSPORTER PROTEIN 1"/>
    <property type="match status" value="1"/>
</dbReference>
<feature type="transmembrane region" description="Helical" evidence="6">
    <location>
        <begin position="76"/>
        <end position="105"/>
    </location>
</feature>
<dbReference type="GO" id="GO:0016020">
    <property type="term" value="C:membrane"/>
    <property type="evidence" value="ECO:0007669"/>
    <property type="project" value="UniProtKB-SubCell"/>
</dbReference>
<dbReference type="WBParaSite" id="SBAD_0000425101-mRNA-1">
    <property type="protein sequence ID" value="SBAD_0000425101-mRNA-1"/>
    <property type="gene ID" value="SBAD_0000425101"/>
</dbReference>
<dbReference type="Pfam" id="PF00083">
    <property type="entry name" value="Sugar_tr"/>
    <property type="match status" value="1"/>
</dbReference>
<dbReference type="InterPro" id="IPR036259">
    <property type="entry name" value="MFS_trans_sf"/>
</dbReference>
<dbReference type="SUPFAM" id="SSF103473">
    <property type="entry name" value="MFS general substrate transporter"/>
    <property type="match status" value="1"/>
</dbReference>
<name>A0A183IKC4_9BILA</name>
<evidence type="ECO:0000256" key="5">
    <source>
        <dbReference type="ARBA" id="ARBA00023136"/>
    </source>
</evidence>
<gene>
    <name evidence="8" type="ORF">SBAD_LOCUS4070</name>
</gene>
<proteinExistence type="predicted"/>
<accession>A0A183IKC4</accession>
<evidence type="ECO:0000313" key="10">
    <source>
        <dbReference type="WBParaSite" id="SBAD_0000425101-mRNA-1"/>
    </source>
</evidence>
<feature type="transmembrane region" description="Helical" evidence="6">
    <location>
        <begin position="20"/>
        <end position="41"/>
    </location>
</feature>
<keyword evidence="2" id="KW-0813">Transport</keyword>
<reference evidence="10" key="1">
    <citation type="submission" date="2016-06" db="UniProtKB">
        <authorList>
            <consortium name="WormBaseParasite"/>
        </authorList>
    </citation>
    <scope>IDENTIFICATION</scope>
</reference>
<dbReference type="InterPro" id="IPR045263">
    <property type="entry name" value="GLUT"/>
</dbReference>
<evidence type="ECO:0000256" key="1">
    <source>
        <dbReference type="ARBA" id="ARBA00004141"/>
    </source>
</evidence>
<keyword evidence="9" id="KW-1185">Reference proteome</keyword>
<dbReference type="GO" id="GO:0015149">
    <property type="term" value="F:hexose transmembrane transporter activity"/>
    <property type="evidence" value="ECO:0007669"/>
    <property type="project" value="TreeGrafter"/>
</dbReference>
<keyword evidence="4 6" id="KW-1133">Transmembrane helix</keyword>
<dbReference type="AlphaFoldDB" id="A0A183IKC4"/>
<reference evidence="8 9" key="2">
    <citation type="submission" date="2018-11" db="EMBL/GenBank/DDBJ databases">
        <authorList>
            <consortium name="Pathogen Informatics"/>
        </authorList>
    </citation>
    <scope>NUCLEOTIDE SEQUENCE [LARGE SCALE GENOMIC DNA]</scope>
</reference>
<sequence length="183" mass="20148">MFYSTILFYKEVGLSEKSAQGATLGVGAMMVIVSLISTVIIDRTGRRTLLLIGLGGMGSSCVLLTVFMVLKSASYGFAAYLCVVFVITYVVAFGIGLGSIPWFLVHELFMPNAKPKANSIATSFNWGGAFLVGQLFPLMMMALQNYTFLVFAGLLLFFGLFTYKFVPETKHRTVNEIIQQMHH</sequence>
<feature type="transmembrane region" description="Helical" evidence="6">
    <location>
        <begin position="146"/>
        <end position="166"/>
    </location>
</feature>
<evidence type="ECO:0000313" key="8">
    <source>
        <dbReference type="EMBL" id="VDP03287.1"/>
    </source>
</evidence>
<feature type="domain" description="Major facilitator superfamily (MFS) profile" evidence="7">
    <location>
        <begin position="1"/>
        <end position="170"/>
    </location>
</feature>
<dbReference type="EMBL" id="UZAM01008110">
    <property type="protein sequence ID" value="VDP03287.1"/>
    <property type="molecule type" value="Genomic_DNA"/>
</dbReference>
<evidence type="ECO:0000256" key="4">
    <source>
        <dbReference type="ARBA" id="ARBA00022989"/>
    </source>
</evidence>
<evidence type="ECO:0000256" key="3">
    <source>
        <dbReference type="ARBA" id="ARBA00022692"/>
    </source>
</evidence>
<dbReference type="Gene3D" id="1.20.1250.20">
    <property type="entry name" value="MFS general substrate transporter like domains"/>
    <property type="match status" value="1"/>
</dbReference>
<feature type="transmembrane region" description="Helical" evidence="6">
    <location>
        <begin position="48"/>
        <end position="70"/>
    </location>
</feature>
<organism evidence="10">
    <name type="scientific">Soboliphyme baturini</name>
    <dbReference type="NCBI Taxonomy" id="241478"/>
    <lineage>
        <taxon>Eukaryota</taxon>
        <taxon>Metazoa</taxon>
        <taxon>Ecdysozoa</taxon>
        <taxon>Nematoda</taxon>
        <taxon>Enoplea</taxon>
        <taxon>Dorylaimia</taxon>
        <taxon>Dioctophymatida</taxon>
        <taxon>Dioctophymatoidea</taxon>
        <taxon>Soboliphymatidae</taxon>
        <taxon>Soboliphyme</taxon>
    </lineage>
</organism>
<evidence type="ECO:0000259" key="7">
    <source>
        <dbReference type="PROSITE" id="PS50850"/>
    </source>
</evidence>
<dbReference type="PROSITE" id="PS50850">
    <property type="entry name" value="MFS"/>
    <property type="match status" value="1"/>
</dbReference>
<dbReference type="InterPro" id="IPR020846">
    <property type="entry name" value="MFS_dom"/>
</dbReference>
<dbReference type="PANTHER" id="PTHR23503">
    <property type="entry name" value="SOLUTE CARRIER FAMILY 2"/>
    <property type="match status" value="1"/>
</dbReference>
<evidence type="ECO:0000313" key="9">
    <source>
        <dbReference type="Proteomes" id="UP000270296"/>
    </source>
</evidence>
<evidence type="ECO:0000256" key="2">
    <source>
        <dbReference type="ARBA" id="ARBA00022448"/>
    </source>
</evidence>
<dbReference type="InterPro" id="IPR005828">
    <property type="entry name" value="MFS_sugar_transport-like"/>
</dbReference>